<dbReference type="STRING" id="571933.SAMN05216362_1363"/>
<dbReference type="SMART" id="SM00418">
    <property type="entry name" value="HTH_ARSR"/>
    <property type="match status" value="1"/>
</dbReference>
<dbReference type="InterPro" id="IPR051081">
    <property type="entry name" value="HTH_MetalResp_TranReg"/>
</dbReference>
<dbReference type="InterPro" id="IPR036388">
    <property type="entry name" value="WH-like_DNA-bd_sf"/>
</dbReference>
<dbReference type="OrthoDB" id="9798835at2"/>
<protein>
    <submittedName>
        <fullName evidence="5">ArsR family transcriptional regulator</fullName>
    </submittedName>
</protein>
<evidence type="ECO:0000313" key="5">
    <source>
        <dbReference type="EMBL" id="SEQ94937.1"/>
    </source>
</evidence>
<dbReference type="Pfam" id="PF01022">
    <property type="entry name" value="HTH_5"/>
    <property type="match status" value="1"/>
</dbReference>
<dbReference type="PANTHER" id="PTHR33154:SF18">
    <property type="entry name" value="ARSENICAL RESISTANCE OPERON REPRESSOR"/>
    <property type="match status" value="1"/>
</dbReference>
<dbReference type="GO" id="GO:0003677">
    <property type="term" value="F:DNA binding"/>
    <property type="evidence" value="ECO:0007669"/>
    <property type="project" value="UniProtKB-KW"/>
</dbReference>
<organism evidence="5 6">
    <name type="scientific">Piscibacillus halophilus</name>
    <dbReference type="NCBI Taxonomy" id="571933"/>
    <lineage>
        <taxon>Bacteria</taxon>
        <taxon>Bacillati</taxon>
        <taxon>Bacillota</taxon>
        <taxon>Bacilli</taxon>
        <taxon>Bacillales</taxon>
        <taxon>Bacillaceae</taxon>
        <taxon>Piscibacillus</taxon>
    </lineage>
</organism>
<dbReference type="SUPFAM" id="SSF46785">
    <property type="entry name" value="Winged helix' DNA-binding domain"/>
    <property type="match status" value="1"/>
</dbReference>
<proteinExistence type="predicted"/>
<dbReference type="InterPro" id="IPR001845">
    <property type="entry name" value="HTH_ArsR_DNA-bd_dom"/>
</dbReference>
<evidence type="ECO:0000256" key="3">
    <source>
        <dbReference type="ARBA" id="ARBA00023163"/>
    </source>
</evidence>
<dbReference type="PROSITE" id="PS50987">
    <property type="entry name" value="HTH_ARSR_2"/>
    <property type="match status" value="1"/>
</dbReference>
<reference evidence="5 6" key="1">
    <citation type="submission" date="2016-10" db="EMBL/GenBank/DDBJ databases">
        <authorList>
            <person name="de Groot N.N."/>
        </authorList>
    </citation>
    <scope>NUCLEOTIDE SEQUENCE [LARGE SCALE GENOMIC DNA]</scope>
    <source>
        <strain evidence="5 6">DSM 21633</strain>
    </source>
</reference>
<name>A0A1H9K7N4_9BACI</name>
<keyword evidence="6" id="KW-1185">Reference proteome</keyword>
<dbReference type="InterPro" id="IPR036390">
    <property type="entry name" value="WH_DNA-bd_sf"/>
</dbReference>
<dbReference type="EMBL" id="FOES01000036">
    <property type="protein sequence ID" value="SEQ94937.1"/>
    <property type="molecule type" value="Genomic_DNA"/>
</dbReference>
<dbReference type="GO" id="GO:0003700">
    <property type="term" value="F:DNA-binding transcription factor activity"/>
    <property type="evidence" value="ECO:0007669"/>
    <property type="project" value="InterPro"/>
</dbReference>
<evidence type="ECO:0000259" key="4">
    <source>
        <dbReference type="PROSITE" id="PS50987"/>
    </source>
</evidence>
<dbReference type="PANTHER" id="PTHR33154">
    <property type="entry name" value="TRANSCRIPTIONAL REGULATOR, ARSR FAMILY"/>
    <property type="match status" value="1"/>
</dbReference>
<sequence>MEKMYLKVEDAAQVLKLMGDKTRLSIMRFVNVDECCVCELVELLGLSQPAISQHLRKLKDAKLLNEQRKGHWVFYSINKEHPAIEVVQGILDALPNGKQELEELSNNNLRIICD</sequence>
<evidence type="ECO:0000313" key="6">
    <source>
        <dbReference type="Proteomes" id="UP000199427"/>
    </source>
</evidence>
<dbReference type="Proteomes" id="UP000199427">
    <property type="component" value="Unassembled WGS sequence"/>
</dbReference>
<keyword evidence="2" id="KW-0238">DNA-binding</keyword>
<dbReference type="Gene3D" id="1.10.10.10">
    <property type="entry name" value="Winged helix-like DNA-binding domain superfamily/Winged helix DNA-binding domain"/>
    <property type="match status" value="1"/>
</dbReference>
<dbReference type="CDD" id="cd00090">
    <property type="entry name" value="HTH_ARSR"/>
    <property type="match status" value="1"/>
</dbReference>
<dbReference type="NCBIfam" id="NF033788">
    <property type="entry name" value="HTH_metalloreg"/>
    <property type="match status" value="1"/>
</dbReference>
<dbReference type="RefSeq" id="WP_091774919.1">
    <property type="nucleotide sequence ID" value="NZ_CAESCL010000016.1"/>
</dbReference>
<dbReference type="PRINTS" id="PR00778">
    <property type="entry name" value="HTHARSR"/>
</dbReference>
<keyword evidence="3" id="KW-0804">Transcription</keyword>
<evidence type="ECO:0000256" key="1">
    <source>
        <dbReference type="ARBA" id="ARBA00023015"/>
    </source>
</evidence>
<gene>
    <name evidence="5" type="ORF">SAMN05216362_1363</name>
</gene>
<feature type="domain" description="HTH arsR-type" evidence="4">
    <location>
        <begin position="1"/>
        <end position="97"/>
    </location>
</feature>
<evidence type="ECO:0000256" key="2">
    <source>
        <dbReference type="ARBA" id="ARBA00023125"/>
    </source>
</evidence>
<dbReference type="InterPro" id="IPR011991">
    <property type="entry name" value="ArsR-like_HTH"/>
</dbReference>
<dbReference type="AlphaFoldDB" id="A0A1H9K7N4"/>
<accession>A0A1H9K7N4</accession>
<keyword evidence="1" id="KW-0805">Transcription regulation</keyword>